<feature type="active site" description="Proton acceptor" evidence="4">
    <location>
        <position position="384"/>
    </location>
</feature>
<dbReference type="InParanoid" id="A0A1X2HCK3"/>
<feature type="domain" description="Epoxide hydrolase N-terminal" evidence="5">
    <location>
        <begin position="3"/>
        <end position="108"/>
    </location>
</feature>
<comment type="caution">
    <text evidence="6">The sequence shown here is derived from an EMBL/GenBank/DDBJ whole genome shotgun (WGS) entry which is preliminary data.</text>
</comment>
<dbReference type="OMA" id="NDWKSGN"/>
<evidence type="ECO:0000256" key="1">
    <source>
        <dbReference type="ARBA" id="ARBA00010088"/>
    </source>
</evidence>
<dbReference type="InterPro" id="IPR010497">
    <property type="entry name" value="Epoxide_hydro_N"/>
</dbReference>
<dbReference type="PIRSF" id="PIRSF001112">
    <property type="entry name" value="Epoxide_hydrolase"/>
    <property type="match status" value="1"/>
</dbReference>
<proteinExistence type="inferred from homology"/>
<organism evidence="6 7">
    <name type="scientific">Syncephalastrum racemosum</name>
    <name type="common">Filamentous fungus</name>
    <dbReference type="NCBI Taxonomy" id="13706"/>
    <lineage>
        <taxon>Eukaryota</taxon>
        <taxon>Fungi</taxon>
        <taxon>Fungi incertae sedis</taxon>
        <taxon>Mucoromycota</taxon>
        <taxon>Mucoromycotina</taxon>
        <taxon>Mucoromycetes</taxon>
        <taxon>Mucorales</taxon>
        <taxon>Syncephalastraceae</taxon>
        <taxon>Syncephalastrum</taxon>
    </lineage>
</organism>
<dbReference type="PANTHER" id="PTHR21661:SF35">
    <property type="entry name" value="EPOXIDE HYDROLASE"/>
    <property type="match status" value="1"/>
</dbReference>
<feature type="active site" description="Nucleophile" evidence="4">
    <location>
        <position position="173"/>
    </location>
</feature>
<dbReference type="SUPFAM" id="SSF53474">
    <property type="entry name" value="alpha/beta-Hydrolases"/>
    <property type="match status" value="1"/>
</dbReference>
<accession>A0A1X2HCK3</accession>
<dbReference type="GO" id="GO:0004301">
    <property type="term" value="F:epoxide hydrolase activity"/>
    <property type="evidence" value="ECO:0007669"/>
    <property type="project" value="TreeGrafter"/>
</dbReference>
<dbReference type="OrthoDB" id="7130006at2759"/>
<protein>
    <submittedName>
        <fullName evidence="6">Alpha/Beta hydrolase protein</fullName>
    </submittedName>
</protein>
<name>A0A1X2HCK3_SYNRA</name>
<dbReference type="InterPro" id="IPR016292">
    <property type="entry name" value="Epoxide_hydrolase"/>
</dbReference>
<keyword evidence="2" id="KW-0058">Aromatic hydrocarbons catabolism</keyword>
<evidence type="ECO:0000313" key="6">
    <source>
        <dbReference type="EMBL" id="ORY96528.1"/>
    </source>
</evidence>
<feature type="active site" description="Proton donor" evidence="4">
    <location>
        <position position="328"/>
    </location>
</feature>
<gene>
    <name evidence="6" type="ORF">BCR43DRAFT_474325</name>
</gene>
<evidence type="ECO:0000256" key="3">
    <source>
        <dbReference type="ARBA" id="ARBA00022801"/>
    </source>
</evidence>
<dbReference type="EMBL" id="MCGN01000005">
    <property type="protein sequence ID" value="ORY96528.1"/>
    <property type="molecule type" value="Genomic_DNA"/>
</dbReference>
<dbReference type="InterPro" id="IPR000639">
    <property type="entry name" value="Epox_hydrolase-like"/>
</dbReference>
<evidence type="ECO:0000256" key="4">
    <source>
        <dbReference type="PIRSR" id="PIRSR001112-1"/>
    </source>
</evidence>
<dbReference type="AlphaFoldDB" id="A0A1X2HCK3"/>
<dbReference type="GO" id="GO:0097176">
    <property type="term" value="P:epoxide metabolic process"/>
    <property type="evidence" value="ECO:0007669"/>
    <property type="project" value="TreeGrafter"/>
</dbReference>
<keyword evidence="7" id="KW-1185">Reference proteome</keyword>
<sequence length="411" mass="46253">MAEPFEIPSISAEERQRLVSQLQDVSWPDQLEDVKDWSYGAPRWAVEPMAKAWVEFDWEKTRAELNKWHHYHVNVDGLRLHCIHETSKDQDAIPIMLLHGWPSSFYEFHKVIDALRDGRDAKQAFHVVVPSLPGYGFSEAPKTSGFGIMRMGDILDKLMKALGYSSYVAQGTDWGSAITHWLAVNRPASCRAAHTNMPMALPPIPTPGNLISQPWRTFKFCAALALGLKAVYGDQVKIFDSFANAEKDRESGYRAIQGTRPYTLAYGLNNNALGLMAWILEKFHNWTDHGASDKDTSVLPPSISQEEFLSQITIYWITKSVGSSIRLYYEALHLSDMKDIVTAKTTIPMGASIFPCELGKPPLEWIESSHPHLVQYKEHEAGGHFAALEVPDLWLSDVQRFGATVKKNVVS</sequence>
<dbReference type="PANTHER" id="PTHR21661">
    <property type="entry name" value="EPOXIDE HYDROLASE 1-RELATED"/>
    <property type="match status" value="1"/>
</dbReference>
<comment type="similarity">
    <text evidence="1">Belongs to the peptidase S33 family.</text>
</comment>
<dbReference type="PRINTS" id="PR00412">
    <property type="entry name" value="EPOXHYDRLASE"/>
</dbReference>
<dbReference type="Proteomes" id="UP000242180">
    <property type="component" value="Unassembled WGS sequence"/>
</dbReference>
<evidence type="ECO:0000256" key="2">
    <source>
        <dbReference type="ARBA" id="ARBA00022797"/>
    </source>
</evidence>
<dbReference type="Gene3D" id="3.40.50.1820">
    <property type="entry name" value="alpha/beta hydrolase"/>
    <property type="match status" value="1"/>
</dbReference>
<dbReference type="STRING" id="13706.A0A1X2HCK3"/>
<evidence type="ECO:0000313" key="7">
    <source>
        <dbReference type="Proteomes" id="UP000242180"/>
    </source>
</evidence>
<reference evidence="6 7" key="1">
    <citation type="submission" date="2016-07" db="EMBL/GenBank/DDBJ databases">
        <title>Pervasive Adenine N6-methylation of Active Genes in Fungi.</title>
        <authorList>
            <consortium name="DOE Joint Genome Institute"/>
            <person name="Mondo S.J."/>
            <person name="Dannebaum R.O."/>
            <person name="Kuo R.C."/>
            <person name="Labutti K."/>
            <person name="Haridas S."/>
            <person name="Kuo A."/>
            <person name="Salamov A."/>
            <person name="Ahrendt S.R."/>
            <person name="Lipzen A."/>
            <person name="Sullivan W."/>
            <person name="Andreopoulos W.B."/>
            <person name="Clum A."/>
            <person name="Lindquist E."/>
            <person name="Daum C."/>
            <person name="Ramamoorthy G.K."/>
            <person name="Gryganskyi A."/>
            <person name="Culley D."/>
            <person name="Magnuson J.K."/>
            <person name="James T.Y."/>
            <person name="O'Malley M.A."/>
            <person name="Stajich J.E."/>
            <person name="Spatafora J.W."/>
            <person name="Visel A."/>
            <person name="Grigoriev I.V."/>
        </authorList>
    </citation>
    <scope>NUCLEOTIDE SEQUENCE [LARGE SCALE GENOMIC DNA]</scope>
    <source>
        <strain evidence="6 7">NRRL 2496</strain>
    </source>
</reference>
<keyword evidence="3 6" id="KW-0378">Hydrolase</keyword>
<dbReference type="InterPro" id="IPR029058">
    <property type="entry name" value="AB_hydrolase_fold"/>
</dbReference>
<dbReference type="Pfam" id="PF06441">
    <property type="entry name" value="EHN"/>
    <property type="match status" value="1"/>
</dbReference>
<evidence type="ECO:0000259" key="5">
    <source>
        <dbReference type="Pfam" id="PF06441"/>
    </source>
</evidence>